<sequence>MRPRGCAAAHPPDDRTRPNKRSATAKPTPTVAVRTAEDRMEQGLASRPPNTSLSELGTEEACSVTQTTASSSSSSSSSSSTSASPHPSSSSSNETDGRVSDEPHAD</sequence>
<reference evidence="2" key="1">
    <citation type="submission" date="2018-11" db="EMBL/GenBank/DDBJ databases">
        <authorList>
            <consortium name="Pathogen Informatics"/>
        </authorList>
    </citation>
    <scope>NUCLEOTIDE SEQUENCE</scope>
</reference>
<organism evidence="2 3">
    <name type="scientific">Protopolystoma xenopodis</name>
    <dbReference type="NCBI Taxonomy" id="117903"/>
    <lineage>
        <taxon>Eukaryota</taxon>
        <taxon>Metazoa</taxon>
        <taxon>Spiralia</taxon>
        <taxon>Lophotrochozoa</taxon>
        <taxon>Platyhelminthes</taxon>
        <taxon>Monogenea</taxon>
        <taxon>Polyopisthocotylea</taxon>
        <taxon>Polystomatidea</taxon>
        <taxon>Polystomatidae</taxon>
        <taxon>Protopolystoma</taxon>
    </lineage>
</organism>
<evidence type="ECO:0000313" key="3">
    <source>
        <dbReference type="Proteomes" id="UP000784294"/>
    </source>
</evidence>
<dbReference type="EMBL" id="CAAALY010293539">
    <property type="protein sequence ID" value="VEL44285.1"/>
    <property type="molecule type" value="Genomic_DNA"/>
</dbReference>
<feature type="region of interest" description="Disordered" evidence="1">
    <location>
        <begin position="1"/>
        <end position="106"/>
    </location>
</feature>
<protein>
    <submittedName>
        <fullName evidence="2">Uncharacterized protein</fullName>
    </submittedName>
</protein>
<comment type="caution">
    <text evidence="2">The sequence shown here is derived from an EMBL/GenBank/DDBJ whole genome shotgun (WGS) entry which is preliminary data.</text>
</comment>
<dbReference type="Proteomes" id="UP000784294">
    <property type="component" value="Unassembled WGS sequence"/>
</dbReference>
<evidence type="ECO:0000313" key="2">
    <source>
        <dbReference type="EMBL" id="VEL44285.1"/>
    </source>
</evidence>
<evidence type="ECO:0000256" key="1">
    <source>
        <dbReference type="SAM" id="MobiDB-lite"/>
    </source>
</evidence>
<gene>
    <name evidence="2" type="ORF">PXEA_LOCUS37725</name>
</gene>
<name>A0A448XT12_9PLAT</name>
<accession>A0A448XT12</accession>
<feature type="compositionally biased region" description="Low complexity" evidence="1">
    <location>
        <begin position="68"/>
        <end position="92"/>
    </location>
</feature>
<proteinExistence type="predicted"/>
<feature type="compositionally biased region" description="Basic and acidic residues" evidence="1">
    <location>
        <begin position="95"/>
        <end position="106"/>
    </location>
</feature>
<dbReference type="AlphaFoldDB" id="A0A448XT12"/>
<keyword evidence="3" id="KW-1185">Reference proteome</keyword>